<feature type="active site" evidence="8 9">
    <location>
        <position position="324"/>
    </location>
</feature>
<feature type="domain" description="EF-hand" evidence="12">
    <location>
        <begin position="643"/>
        <end position="678"/>
    </location>
</feature>
<evidence type="ECO:0000256" key="8">
    <source>
        <dbReference type="PIRSR" id="PIRSR622684-1"/>
    </source>
</evidence>
<keyword evidence="7" id="KW-0106">Calcium</keyword>
<dbReference type="AlphaFoldDB" id="A0A564XYX1"/>
<dbReference type="InterPro" id="IPR000169">
    <property type="entry name" value="Pept_cys_AS"/>
</dbReference>
<dbReference type="InterPro" id="IPR038765">
    <property type="entry name" value="Papain-like_cys_pep_sf"/>
</dbReference>
<reference evidence="13 14" key="1">
    <citation type="submission" date="2019-07" db="EMBL/GenBank/DDBJ databases">
        <authorList>
            <person name="Jastrzebski P J."/>
            <person name="Paukszto L."/>
            <person name="Jastrzebski P J."/>
        </authorList>
    </citation>
    <scope>NUCLEOTIDE SEQUENCE [LARGE SCALE GENOMIC DNA]</scope>
    <source>
        <strain evidence="13 14">WMS-il1</strain>
    </source>
</reference>
<dbReference type="CDD" id="cd00044">
    <property type="entry name" value="CysPc"/>
    <property type="match status" value="1"/>
</dbReference>
<feature type="active site" evidence="8 9">
    <location>
        <position position="154"/>
    </location>
</feature>
<dbReference type="SUPFAM" id="SSF47473">
    <property type="entry name" value="EF-hand"/>
    <property type="match status" value="1"/>
</dbReference>
<dbReference type="InterPro" id="IPR022682">
    <property type="entry name" value="Calpain_domain_III"/>
</dbReference>
<evidence type="ECO:0000259" key="12">
    <source>
        <dbReference type="PROSITE" id="PS50222"/>
    </source>
</evidence>
<keyword evidence="14" id="KW-1185">Reference proteome</keyword>
<dbReference type="PRINTS" id="PR00704">
    <property type="entry name" value="CALPAIN"/>
</dbReference>
<evidence type="ECO:0000256" key="1">
    <source>
        <dbReference type="ARBA" id="ARBA00007623"/>
    </source>
</evidence>
<evidence type="ECO:0000256" key="3">
    <source>
        <dbReference type="ARBA" id="ARBA00022723"/>
    </source>
</evidence>
<keyword evidence="6 9" id="KW-0788">Thiol protease</keyword>
<evidence type="ECO:0000256" key="7">
    <source>
        <dbReference type="ARBA" id="ARBA00022837"/>
    </source>
</evidence>
<dbReference type="SUPFAM" id="SSF49758">
    <property type="entry name" value="Calpain large subunit, middle domain (domain III)"/>
    <property type="match status" value="1"/>
</dbReference>
<evidence type="ECO:0000256" key="4">
    <source>
        <dbReference type="ARBA" id="ARBA00022737"/>
    </source>
</evidence>
<dbReference type="PROSITE" id="PS00018">
    <property type="entry name" value="EF_HAND_1"/>
    <property type="match status" value="1"/>
</dbReference>
<dbReference type="GO" id="GO:0005509">
    <property type="term" value="F:calcium ion binding"/>
    <property type="evidence" value="ECO:0007669"/>
    <property type="project" value="InterPro"/>
</dbReference>
<feature type="region of interest" description="Disordered" evidence="10">
    <location>
        <begin position="15"/>
        <end position="47"/>
    </location>
</feature>
<dbReference type="PROSITE" id="PS00139">
    <property type="entry name" value="THIOL_PROTEASE_CYS"/>
    <property type="match status" value="1"/>
</dbReference>
<dbReference type="SUPFAM" id="SSF54001">
    <property type="entry name" value="Cysteine proteinases"/>
    <property type="match status" value="1"/>
</dbReference>
<dbReference type="InterPro" id="IPR022684">
    <property type="entry name" value="Calpain_cysteine_protease"/>
</dbReference>
<dbReference type="InterPro" id="IPR022683">
    <property type="entry name" value="Calpain_III"/>
</dbReference>
<protein>
    <recommendedName>
        <fullName evidence="15">Calpain catalytic domain-containing protein</fullName>
    </recommendedName>
</protein>
<name>A0A564XYX1_HYMDI</name>
<feature type="domain" description="Calpain catalytic" evidence="11">
    <location>
        <begin position="98"/>
        <end position="413"/>
    </location>
</feature>
<dbReference type="PROSITE" id="PS50222">
    <property type="entry name" value="EF_HAND_2"/>
    <property type="match status" value="1"/>
</dbReference>
<feature type="compositionally biased region" description="Polar residues" evidence="10">
    <location>
        <begin position="36"/>
        <end position="46"/>
    </location>
</feature>
<proteinExistence type="inferred from homology"/>
<dbReference type="Gene3D" id="1.10.238.10">
    <property type="entry name" value="EF-hand"/>
    <property type="match status" value="1"/>
</dbReference>
<organism evidence="13 14">
    <name type="scientific">Hymenolepis diminuta</name>
    <name type="common">Rat tapeworm</name>
    <dbReference type="NCBI Taxonomy" id="6216"/>
    <lineage>
        <taxon>Eukaryota</taxon>
        <taxon>Metazoa</taxon>
        <taxon>Spiralia</taxon>
        <taxon>Lophotrochozoa</taxon>
        <taxon>Platyhelminthes</taxon>
        <taxon>Cestoda</taxon>
        <taxon>Eucestoda</taxon>
        <taxon>Cyclophyllidea</taxon>
        <taxon>Hymenolepididae</taxon>
        <taxon>Hymenolepis</taxon>
    </lineage>
</organism>
<dbReference type="PROSITE" id="PS50203">
    <property type="entry name" value="CALPAIN_CAT"/>
    <property type="match status" value="1"/>
</dbReference>
<dbReference type="SMART" id="SM00230">
    <property type="entry name" value="CysPc"/>
    <property type="match status" value="1"/>
</dbReference>
<evidence type="ECO:0000313" key="13">
    <source>
        <dbReference type="EMBL" id="VUZ39949.1"/>
    </source>
</evidence>
<dbReference type="InterPro" id="IPR033883">
    <property type="entry name" value="C2_III"/>
</dbReference>
<evidence type="ECO:0000313" key="14">
    <source>
        <dbReference type="Proteomes" id="UP000321570"/>
    </source>
</evidence>
<sequence length="772" mass="87861">MAQIGFNIPLISEQTGEGWKTRKAPPRPTQPAYPSKPSTAPISSIHTKPVAASVRREIRLKETESVVCTRRFFVSESLEHSRRWYQREIEAQMKRGGLFEDPFMPPVDSTIWSDRNSKMSTYKWRRPMELVDDPKFIADGLSRFDIRQGELGNCWLLAALACLSMHQNLLFEVIPSGQSFVKSSDGTGLNANGGFAYVGMFWFRFWRFGYWVDVVVDDRLPTEGGHLSFVHSSDRNEFWSALLEKAYAKLVGSYDALRGGTTSEGMEDFTGGMCEMIDLGVSAPENLFNIMNRAHSRCSLLACSIDANPSEIEADGPLGLIKGHAYSITDVRTCLFQFRERGGKHIQMVRLRNPWGNDREWSGPWSDKSEEWSRISPEERMRIGLTFENDGEFWMAFEDFKRYFSRLEMCHLSPEFENVETKGGGKKRKWEMTRHEGEWLRNSTAGGCLNNRDTFHMNPQIRVSVVDADEDDDDPTGTIVVGLLQKGMREKRQDPFSIGYCIYPFPKGAPVNALLTKEFFRRTQMAARSIYANTREVCGRHKLMPGDYVIVPSTFQPNEEAKFLLRIFSERPYTASELDDQITCGVDPIAPLPSMPKDEEMIAKLRSAFDAIAGESGDIEAEDLRNILNRVFENKVGESFEGFSLETARSMVALMDVDTSGTLGFEEFQTLWYELRLWLTIFKEADSANAGRLRTYDLRTVLSDTGISISNDIFKAIVCRYAHNGVIVFDDFILLLVRLITVFSKFKENLDNRGGNRATFNVDVFLRCVLYT</sequence>
<dbReference type="Pfam" id="PF01067">
    <property type="entry name" value="Calpain_III"/>
    <property type="match status" value="1"/>
</dbReference>
<evidence type="ECO:0000256" key="10">
    <source>
        <dbReference type="SAM" id="MobiDB-lite"/>
    </source>
</evidence>
<dbReference type="InterPro" id="IPR002048">
    <property type="entry name" value="EF_hand_dom"/>
</dbReference>
<dbReference type="InterPro" id="IPR001300">
    <property type="entry name" value="Peptidase_C2_calpain_cat"/>
</dbReference>
<keyword evidence="5 9" id="KW-0378">Hydrolase</keyword>
<evidence type="ECO:0008006" key="15">
    <source>
        <dbReference type="Google" id="ProtNLM"/>
    </source>
</evidence>
<comment type="similarity">
    <text evidence="1">Belongs to the peptidase C2 family.</text>
</comment>
<evidence type="ECO:0000256" key="5">
    <source>
        <dbReference type="ARBA" id="ARBA00022801"/>
    </source>
</evidence>
<dbReference type="Pfam" id="PF00648">
    <property type="entry name" value="Peptidase_C2"/>
    <property type="match status" value="1"/>
</dbReference>
<evidence type="ECO:0000256" key="6">
    <source>
        <dbReference type="ARBA" id="ARBA00022807"/>
    </source>
</evidence>
<dbReference type="CDD" id="cd00214">
    <property type="entry name" value="Calpain_III"/>
    <property type="match status" value="1"/>
</dbReference>
<dbReference type="CDD" id="cd16196">
    <property type="entry name" value="EFh_PEF_CalpA_B"/>
    <property type="match status" value="1"/>
</dbReference>
<evidence type="ECO:0000256" key="2">
    <source>
        <dbReference type="ARBA" id="ARBA00022670"/>
    </source>
</evidence>
<dbReference type="InterPro" id="IPR036213">
    <property type="entry name" value="Calpain_III_sf"/>
</dbReference>
<dbReference type="GO" id="GO:0004198">
    <property type="term" value="F:calcium-dependent cysteine-type endopeptidase activity"/>
    <property type="evidence" value="ECO:0007669"/>
    <property type="project" value="InterPro"/>
</dbReference>
<dbReference type="GO" id="GO:0005737">
    <property type="term" value="C:cytoplasm"/>
    <property type="evidence" value="ECO:0007669"/>
    <property type="project" value="TreeGrafter"/>
</dbReference>
<feature type="active site" evidence="8 9">
    <location>
        <position position="353"/>
    </location>
</feature>
<keyword evidence="3" id="KW-0479">Metal-binding</keyword>
<dbReference type="FunFam" id="3.90.70.10:FF:000001">
    <property type="entry name" value="Calpain-1 catalytic subunit"/>
    <property type="match status" value="1"/>
</dbReference>
<dbReference type="Gene3D" id="2.60.120.380">
    <property type="match status" value="1"/>
</dbReference>
<evidence type="ECO:0000256" key="9">
    <source>
        <dbReference type="PROSITE-ProRule" id="PRU00239"/>
    </source>
</evidence>
<dbReference type="FunFam" id="2.60.120.380:FF:000001">
    <property type="entry name" value="Calpain-1 catalytic subunit"/>
    <property type="match status" value="1"/>
</dbReference>
<dbReference type="EMBL" id="CABIJS010000022">
    <property type="protein sequence ID" value="VUZ39949.1"/>
    <property type="molecule type" value="Genomic_DNA"/>
</dbReference>
<dbReference type="Proteomes" id="UP000321570">
    <property type="component" value="Unassembled WGS sequence"/>
</dbReference>
<keyword evidence="2 9" id="KW-0645">Protease</keyword>
<accession>A0A564XYX1</accession>
<dbReference type="GO" id="GO:0006508">
    <property type="term" value="P:proteolysis"/>
    <property type="evidence" value="ECO:0007669"/>
    <property type="project" value="UniProtKB-KW"/>
</dbReference>
<dbReference type="PANTHER" id="PTHR10183:SF433">
    <property type="entry name" value="CALPAIN-A-RELATED"/>
    <property type="match status" value="1"/>
</dbReference>
<gene>
    <name evidence="13" type="ORF">WMSIL1_LOCUS983</name>
</gene>
<dbReference type="InterPro" id="IPR011992">
    <property type="entry name" value="EF-hand-dom_pair"/>
</dbReference>
<dbReference type="Gene3D" id="3.90.70.10">
    <property type="entry name" value="Cysteine proteinases"/>
    <property type="match status" value="1"/>
</dbReference>
<evidence type="ECO:0000259" key="11">
    <source>
        <dbReference type="PROSITE" id="PS50203"/>
    </source>
</evidence>
<dbReference type="SMART" id="SM00720">
    <property type="entry name" value="calpain_III"/>
    <property type="match status" value="1"/>
</dbReference>
<dbReference type="InterPro" id="IPR018247">
    <property type="entry name" value="EF_Hand_1_Ca_BS"/>
</dbReference>
<dbReference type="PANTHER" id="PTHR10183">
    <property type="entry name" value="CALPAIN"/>
    <property type="match status" value="1"/>
</dbReference>
<keyword evidence="4" id="KW-0677">Repeat</keyword>